<protein>
    <submittedName>
        <fullName evidence="1">Uncharacterized protein</fullName>
    </submittedName>
</protein>
<sequence length="35" mass="3702">PSSKTYIQDAVPGKNAEKTWAIVASSIVILACINL</sequence>
<gene>
    <name evidence="1" type="ORF">S12H4_56451</name>
</gene>
<organism evidence="1">
    <name type="scientific">marine sediment metagenome</name>
    <dbReference type="NCBI Taxonomy" id="412755"/>
    <lineage>
        <taxon>unclassified sequences</taxon>
        <taxon>metagenomes</taxon>
        <taxon>ecological metagenomes</taxon>
    </lineage>
</organism>
<dbReference type="AlphaFoldDB" id="X1VYI7"/>
<feature type="non-terminal residue" evidence="1">
    <location>
        <position position="1"/>
    </location>
</feature>
<reference evidence="1" key="1">
    <citation type="journal article" date="2014" name="Front. Microbiol.">
        <title>High frequency of phylogenetically diverse reductive dehalogenase-homologous genes in deep subseafloor sedimentary metagenomes.</title>
        <authorList>
            <person name="Kawai M."/>
            <person name="Futagami T."/>
            <person name="Toyoda A."/>
            <person name="Takaki Y."/>
            <person name="Nishi S."/>
            <person name="Hori S."/>
            <person name="Arai W."/>
            <person name="Tsubouchi T."/>
            <person name="Morono Y."/>
            <person name="Uchiyama I."/>
            <person name="Ito T."/>
            <person name="Fujiyama A."/>
            <person name="Inagaki F."/>
            <person name="Takami H."/>
        </authorList>
    </citation>
    <scope>NUCLEOTIDE SEQUENCE</scope>
    <source>
        <strain evidence="1">Expedition CK06-06</strain>
    </source>
</reference>
<name>X1VYI7_9ZZZZ</name>
<dbReference type="EMBL" id="BARW01036356">
    <property type="protein sequence ID" value="GAJ17325.1"/>
    <property type="molecule type" value="Genomic_DNA"/>
</dbReference>
<accession>X1VYI7</accession>
<proteinExistence type="predicted"/>
<comment type="caution">
    <text evidence="1">The sequence shown here is derived from an EMBL/GenBank/DDBJ whole genome shotgun (WGS) entry which is preliminary data.</text>
</comment>
<evidence type="ECO:0000313" key="1">
    <source>
        <dbReference type="EMBL" id="GAJ17325.1"/>
    </source>
</evidence>